<feature type="transmembrane region" description="Helical" evidence="7">
    <location>
        <begin position="40"/>
        <end position="63"/>
    </location>
</feature>
<dbReference type="InterPro" id="IPR012337">
    <property type="entry name" value="RNaseH-like_sf"/>
</dbReference>
<protein>
    <submittedName>
        <fullName evidence="8">Uncharacterized protein</fullName>
    </submittedName>
</protein>
<feature type="region of interest" description="Disordered" evidence="6">
    <location>
        <begin position="386"/>
        <end position="414"/>
    </location>
</feature>
<dbReference type="Proteomes" id="UP000559256">
    <property type="component" value="Unassembled WGS sequence"/>
</dbReference>
<evidence type="ECO:0000256" key="3">
    <source>
        <dbReference type="ARBA" id="ARBA00022771"/>
    </source>
</evidence>
<dbReference type="GO" id="GO:0005634">
    <property type="term" value="C:nucleus"/>
    <property type="evidence" value="ECO:0007669"/>
    <property type="project" value="UniProtKB-SubCell"/>
</dbReference>
<organism evidence="8 9">
    <name type="scientific">Tetrapyrgos nigripes</name>
    <dbReference type="NCBI Taxonomy" id="182062"/>
    <lineage>
        <taxon>Eukaryota</taxon>
        <taxon>Fungi</taxon>
        <taxon>Dikarya</taxon>
        <taxon>Basidiomycota</taxon>
        <taxon>Agaricomycotina</taxon>
        <taxon>Agaricomycetes</taxon>
        <taxon>Agaricomycetidae</taxon>
        <taxon>Agaricales</taxon>
        <taxon>Marasmiineae</taxon>
        <taxon>Marasmiaceae</taxon>
        <taxon>Tetrapyrgos</taxon>
    </lineage>
</organism>
<feature type="compositionally biased region" description="Acidic residues" evidence="6">
    <location>
        <begin position="852"/>
        <end position="882"/>
    </location>
</feature>
<feature type="compositionally biased region" description="Basic residues" evidence="6">
    <location>
        <begin position="256"/>
        <end position="275"/>
    </location>
</feature>
<evidence type="ECO:0000256" key="5">
    <source>
        <dbReference type="ARBA" id="ARBA00023242"/>
    </source>
</evidence>
<gene>
    <name evidence="8" type="ORF">D9758_015876</name>
</gene>
<dbReference type="PANTHER" id="PTHR46481">
    <property type="entry name" value="ZINC FINGER BED DOMAIN-CONTAINING PROTEIN 4"/>
    <property type="match status" value="1"/>
</dbReference>
<name>A0A8H5CJ38_9AGAR</name>
<feature type="region of interest" description="Disordered" evidence="6">
    <location>
        <begin position="590"/>
        <end position="610"/>
    </location>
</feature>
<evidence type="ECO:0000313" key="9">
    <source>
        <dbReference type="Proteomes" id="UP000559256"/>
    </source>
</evidence>
<proteinExistence type="predicted"/>
<dbReference type="AlphaFoldDB" id="A0A8H5CJ38"/>
<keyword evidence="7" id="KW-0472">Membrane</keyword>
<feature type="transmembrane region" description="Helical" evidence="7">
    <location>
        <begin position="75"/>
        <end position="106"/>
    </location>
</feature>
<evidence type="ECO:0000256" key="4">
    <source>
        <dbReference type="ARBA" id="ARBA00022833"/>
    </source>
</evidence>
<reference evidence="8 9" key="1">
    <citation type="journal article" date="2020" name="ISME J.">
        <title>Uncovering the hidden diversity of litter-decomposition mechanisms in mushroom-forming fungi.</title>
        <authorList>
            <person name="Floudas D."/>
            <person name="Bentzer J."/>
            <person name="Ahren D."/>
            <person name="Johansson T."/>
            <person name="Persson P."/>
            <person name="Tunlid A."/>
        </authorList>
    </citation>
    <scope>NUCLEOTIDE SEQUENCE [LARGE SCALE GENOMIC DNA]</scope>
    <source>
        <strain evidence="8 9">CBS 291.85</strain>
    </source>
</reference>
<comment type="caution">
    <text evidence="8">The sequence shown here is derived from an EMBL/GenBank/DDBJ whole genome shotgun (WGS) entry which is preliminary data.</text>
</comment>
<sequence>MKAMMTFYSKYINHRHNAGRVRPVLDASSTRTVAVHAKSWFLTTLVIFLWPVSFVFALAYIQLSSSWVALGLLELYVYYVVLSFLWVHLLCPELLSLSRLFVQLSFRYHRSHISQMRLDRYARLMKTFPDLITIFVTGIAQTSIPLLISKNASISDIKELLLENTDLSLDSCFWESDVGYLTLPGSFNVLSDDRCLSSFGLGSLSHVQFRARFLGGASSSSQSKGRRPQRDRKTEFMDNILAAEAEEVSGDDKPPARRKKKSTTRRRTTKPRQKPHTTSPTPCFRLPSTVPLASTDSKIAECINDDEAETPWARFNRFFDRVFGDDTRDGNGRMKHLTRGEFGMDTVTSYLVKLSTEGFPEHPLDLVHLRLLRLYDELVVLCPVSNDGDTDLENGDKSYKPPRQSPEVSDDSVESFDLDDDGFEIVEDVAGPSNSQKRRLVESSDGSESDIVEVGKNVKGKGKGKGKAVAKPPLKKAKTKSKSTVRMQREDLADNISTESESDGESALRSVTTITRGRRPGPESDTLKHFKPAILVTEPGKKGKRWSFRCRYCTATRSLQASGNAERFEDKKPRPTITNLTSHLKQHSEKLASAAADTPDTVERPPRELSGSSASAKLLNAYLQEGRLNPALEPTYKGFLQHFTAWIIEDDLPFTTGESSGLQRVFSYLKIQYKLPTNTTVRKVLDQITEELRGNVIKELTAINSKISYSHDVWTNRQMIFSFAGIMAHWIDDDWKLVERLVDFKHLDSKEHVGQYAAKAFVKSASGRGGLNKITMTMDNASSCDTMSDALGLLLQEKYRIQYHSGNNRIRCLAHVVNLVVQAILKAVDEADPSDEEDYYLLNKDAPFHYEESEDDELQAMEEEENVDVDEENQDSDGSELPEDVRTLSPVKRLRLIVTKIVSSPQRRTLFRRCATRKYSNGQTNEKGTPLSELMVIRDVATRWNYTHAMMKRGRLLQEAIDNWVFLHAEFRDLALSKSDWKKLEHLENILQASCSLLVQMSRNDTPTIPWVFANVPKDGSFREAATAGLTKLKTYHDYAKGNSFYVVATACHPAMRLQWFGPPGSDEYNRASVIFKHVYDEYLRSAPPTPSGVTSPSKANNRNLSSNMSFLESLLSVASTGEQDGADIPAASEYDRYTGGEGGSGDVAMPLHWWKVCSHFLQ</sequence>
<feature type="region of interest" description="Disordered" evidence="6">
    <location>
        <begin position="851"/>
        <end position="884"/>
    </location>
</feature>
<dbReference type="InterPro" id="IPR052035">
    <property type="entry name" value="ZnF_BED_domain_contain"/>
</dbReference>
<keyword evidence="7" id="KW-0812">Transmembrane</keyword>
<dbReference type="InterPro" id="IPR029071">
    <property type="entry name" value="Ubiquitin-like_domsf"/>
</dbReference>
<evidence type="ECO:0000256" key="7">
    <source>
        <dbReference type="SAM" id="Phobius"/>
    </source>
</evidence>
<feature type="region of interest" description="Disordered" evidence="6">
    <location>
        <begin position="243"/>
        <end position="286"/>
    </location>
</feature>
<dbReference type="SUPFAM" id="SSF54236">
    <property type="entry name" value="Ubiquitin-like"/>
    <property type="match status" value="1"/>
</dbReference>
<keyword evidence="7" id="KW-1133">Transmembrane helix</keyword>
<feature type="region of interest" description="Disordered" evidence="6">
    <location>
        <begin position="427"/>
        <end position="486"/>
    </location>
</feature>
<dbReference type="GO" id="GO:0008270">
    <property type="term" value="F:zinc ion binding"/>
    <property type="evidence" value="ECO:0007669"/>
    <property type="project" value="UniProtKB-KW"/>
</dbReference>
<keyword evidence="5" id="KW-0539">Nucleus</keyword>
<dbReference type="PANTHER" id="PTHR46481:SF10">
    <property type="entry name" value="ZINC FINGER BED DOMAIN-CONTAINING PROTEIN 39"/>
    <property type="match status" value="1"/>
</dbReference>
<keyword evidence="2" id="KW-0479">Metal-binding</keyword>
<evidence type="ECO:0000256" key="1">
    <source>
        <dbReference type="ARBA" id="ARBA00004123"/>
    </source>
</evidence>
<comment type="subcellular location">
    <subcellularLocation>
        <location evidence="1">Nucleus</location>
    </subcellularLocation>
</comment>
<evidence type="ECO:0000256" key="2">
    <source>
        <dbReference type="ARBA" id="ARBA00022723"/>
    </source>
</evidence>
<accession>A0A8H5CJ38</accession>
<keyword evidence="4" id="KW-0862">Zinc</keyword>
<feature type="compositionally biased region" description="Basic residues" evidence="6">
    <location>
        <begin position="458"/>
        <end position="483"/>
    </location>
</feature>
<dbReference type="SUPFAM" id="SSF53098">
    <property type="entry name" value="Ribonuclease H-like"/>
    <property type="match status" value="1"/>
</dbReference>
<dbReference type="OrthoDB" id="3264316at2759"/>
<evidence type="ECO:0000256" key="6">
    <source>
        <dbReference type="SAM" id="MobiDB-lite"/>
    </source>
</evidence>
<evidence type="ECO:0000313" key="8">
    <source>
        <dbReference type="EMBL" id="KAF5342711.1"/>
    </source>
</evidence>
<keyword evidence="9" id="KW-1185">Reference proteome</keyword>
<keyword evidence="3" id="KW-0863">Zinc-finger</keyword>
<dbReference type="EMBL" id="JAACJM010000159">
    <property type="protein sequence ID" value="KAF5342711.1"/>
    <property type="molecule type" value="Genomic_DNA"/>
</dbReference>